<keyword evidence="3" id="KW-1185">Reference proteome</keyword>
<sequence length="165" mass="19192">MVFDNLAVYEKELILVGLENMTLTNQNALVNAIANKLNCAVWQVSPAQILKYHKDIKFKILDEACDLGIKNRFVSSNGHRYRLNDADQINFLGMADRLQRTPTMLTVAWRAEDLDDYSEMPREEWFKLYDEAFDHKFTQLMMYNEKTKIVKNATDHATIVAVKWA</sequence>
<protein>
    <recommendedName>
        <fullName evidence="1">DUF4376 domain-containing protein</fullName>
    </recommendedName>
</protein>
<gene>
    <name evidence="2" type="ORF">Kirov_54</name>
</gene>
<organism evidence="2 3">
    <name type="scientific">Bacillus phage Kirov</name>
    <dbReference type="NCBI Taxonomy" id="2783539"/>
    <lineage>
        <taxon>Viruses</taxon>
        <taxon>Duplodnaviria</taxon>
        <taxon>Heunggongvirae</taxon>
        <taxon>Uroviricota</taxon>
        <taxon>Caudoviricetes</taxon>
        <taxon>Andregratiavirinae</taxon>
        <taxon>Kirovvirus</taxon>
        <taxon>Kirovvirus kirov</taxon>
    </lineage>
</organism>
<name>A0A7S6U2X6_9CAUD</name>
<reference evidence="2 3" key="1">
    <citation type="submission" date="2020-10" db="EMBL/GenBank/DDBJ databases">
        <authorList>
            <person name="Kazantseva O.A."/>
            <person name="Piligrimova E.G."/>
            <person name="Shadrin A.M."/>
        </authorList>
    </citation>
    <scope>NUCLEOTIDE SEQUENCE [LARGE SCALE GENOMIC DNA]</scope>
</reference>
<accession>A0A7S6U2X6</accession>
<evidence type="ECO:0000313" key="3">
    <source>
        <dbReference type="Proteomes" id="UP000594029"/>
    </source>
</evidence>
<dbReference type="Pfam" id="PF14301">
    <property type="entry name" value="DUF4376"/>
    <property type="match status" value="1"/>
</dbReference>
<dbReference type="InterPro" id="IPR025484">
    <property type="entry name" value="DUF4376"/>
</dbReference>
<dbReference type="EMBL" id="MW084976">
    <property type="protein sequence ID" value="QOV08253.1"/>
    <property type="molecule type" value="Genomic_DNA"/>
</dbReference>
<dbReference type="Proteomes" id="UP000594029">
    <property type="component" value="Segment"/>
</dbReference>
<feature type="domain" description="DUF4376" evidence="1">
    <location>
        <begin position="55"/>
        <end position="156"/>
    </location>
</feature>
<proteinExistence type="predicted"/>
<evidence type="ECO:0000313" key="2">
    <source>
        <dbReference type="EMBL" id="QOV08253.1"/>
    </source>
</evidence>
<evidence type="ECO:0000259" key="1">
    <source>
        <dbReference type="Pfam" id="PF14301"/>
    </source>
</evidence>